<dbReference type="Proteomes" id="UP000183997">
    <property type="component" value="Unassembled WGS sequence"/>
</dbReference>
<dbReference type="EMBL" id="FRAR01000030">
    <property type="protein sequence ID" value="SHK93048.1"/>
    <property type="molecule type" value="Genomic_DNA"/>
</dbReference>
<dbReference type="STRING" id="1121421.SAMN02745123_03633"/>
<evidence type="ECO:0008006" key="3">
    <source>
        <dbReference type="Google" id="ProtNLM"/>
    </source>
</evidence>
<sequence>MADKNVQIKQRNETNDGWDNLYPKTKAELVETGGSTVAEHIADSAKHITGAERTAWQNKAEKTTATTAADGLMAKADKAKLDGIAAGANNYTHPTGDGNLHVAATGTTNNGKVLKAGATAGSISWGTLTATDVGAAPASHAHTKAEIEAVLTGVISFHSHASGTPTAHKDTHLTGGSDAIPVATASADGLMAKADKSKLDSVATGANNYTHPANHPASIITQDANNRFVTDTEKAGWNTKQKAITISNTAPVSPAAGELFFEILS</sequence>
<protein>
    <recommendedName>
        <fullName evidence="3">Phage tail fibre repeat-containing protein</fullName>
    </recommendedName>
</protein>
<dbReference type="AlphaFoldDB" id="A0A1M6WH85"/>
<evidence type="ECO:0000313" key="2">
    <source>
        <dbReference type="Proteomes" id="UP000183997"/>
    </source>
</evidence>
<evidence type="ECO:0000313" key="1">
    <source>
        <dbReference type="EMBL" id="SHK93048.1"/>
    </source>
</evidence>
<dbReference type="RefSeq" id="WP_207650515.1">
    <property type="nucleotide sequence ID" value="NZ_FRAR01000030.1"/>
</dbReference>
<gene>
    <name evidence="1" type="ORF">SAMN02745123_03633</name>
</gene>
<proteinExistence type="predicted"/>
<keyword evidence="2" id="KW-1185">Reference proteome</keyword>
<name>A0A1M6WH85_9FIRM</name>
<accession>A0A1M6WH85</accession>
<organism evidence="1 2">
    <name type="scientific">Desulforamulus aeronauticus DSM 10349</name>
    <dbReference type="NCBI Taxonomy" id="1121421"/>
    <lineage>
        <taxon>Bacteria</taxon>
        <taxon>Bacillati</taxon>
        <taxon>Bacillota</taxon>
        <taxon>Clostridia</taxon>
        <taxon>Eubacteriales</taxon>
        <taxon>Peptococcaceae</taxon>
        <taxon>Desulforamulus</taxon>
    </lineage>
</organism>
<reference evidence="2" key="1">
    <citation type="submission" date="2016-11" db="EMBL/GenBank/DDBJ databases">
        <authorList>
            <person name="Varghese N."/>
            <person name="Submissions S."/>
        </authorList>
    </citation>
    <scope>NUCLEOTIDE SEQUENCE [LARGE SCALE GENOMIC DNA]</scope>
    <source>
        <strain evidence="2">DSM 10349</strain>
    </source>
</reference>